<evidence type="ECO:0000313" key="2">
    <source>
        <dbReference type="Proteomes" id="UP000029725"/>
    </source>
</evidence>
<dbReference type="SUPFAM" id="SSF52374">
    <property type="entry name" value="Nucleotidylyl transferase"/>
    <property type="match status" value="1"/>
</dbReference>
<comment type="caution">
    <text evidence="1">The sequence shown here is derived from an EMBL/GenBank/DDBJ whole genome shotgun (WGS) entry which is preliminary data.</text>
</comment>
<dbReference type="GeneID" id="25259279"/>
<keyword evidence="2" id="KW-1185">Reference proteome</keyword>
<dbReference type="GO" id="GO:0004830">
    <property type="term" value="F:tryptophan-tRNA ligase activity"/>
    <property type="evidence" value="ECO:0007669"/>
    <property type="project" value="TreeGrafter"/>
</dbReference>
<dbReference type="PANTHER" id="PTHR10055">
    <property type="entry name" value="TRYPTOPHANYL-TRNA SYNTHETASE"/>
    <property type="match status" value="1"/>
</dbReference>
<accession>A0A098VS74</accession>
<dbReference type="PANTHER" id="PTHR10055:SF1">
    <property type="entry name" value="TRYPTOPHAN--TRNA LIGASE, CYTOPLASMIC"/>
    <property type="match status" value="1"/>
</dbReference>
<dbReference type="EMBL" id="JMKJ01000182">
    <property type="protein sequence ID" value="KGG51837.1"/>
    <property type="molecule type" value="Genomic_DNA"/>
</dbReference>
<dbReference type="Gene3D" id="1.10.240.10">
    <property type="entry name" value="Tyrosyl-Transfer RNA Synthetase"/>
    <property type="match status" value="1"/>
</dbReference>
<proteinExistence type="predicted"/>
<dbReference type="GO" id="GO:0005737">
    <property type="term" value="C:cytoplasm"/>
    <property type="evidence" value="ECO:0007669"/>
    <property type="project" value="TreeGrafter"/>
</dbReference>
<dbReference type="AlphaFoldDB" id="A0A098VS74"/>
<name>A0A098VS74_9MICR</name>
<dbReference type="RefSeq" id="XP_013238273.1">
    <property type="nucleotide sequence ID" value="XM_013382819.1"/>
</dbReference>
<dbReference type="Proteomes" id="UP000029725">
    <property type="component" value="Unassembled WGS sequence"/>
</dbReference>
<reference evidence="1 2" key="1">
    <citation type="submission" date="2014-04" db="EMBL/GenBank/DDBJ databases">
        <title>A new species of microsporidia sheds light on the evolution of extreme parasitism.</title>
        <authorList>
            <person name="Haag K.L."/>
            <person name="James T.Y."/>
            <person name="Larsson R."/>
            <person name="Schaer T.M."/>
            <person name="Refardt D."/>
            <person name="Pombert J.-F."/>
            <person name="Ebert D."/>
        </authorList>
    </citation>
    <scope>NUCLEOTIDE SEQUENCE [LARGE SCALE GENOMIC DNA]</scope>
    <source>
        <strain evidence="1 2">UGP3</strain>
        <tissue evidence="1">Spores</tissue>
    </source>
</reference>
<dbReference type="HOGENOM" id="CLU_032621_2_1_1"/>
<dbReference type="VEuPathDB" id="MicrosporidiaDB:DI09_264p30"/>
<protein>
    <submittedName>
        <fullName evidence="1">Uncharacterized protein</fullName>
    </submittedName>
</protein>
<gene>
    <name evidence="1" type="ORF">DI09_264p30</name>
</gene>
<organism evidence="1 2">
    <name type="scientific">Mitosporidium daphniae</name>
    <dbReference type="NCBI Taxonomy" id="1485682"/>
    <lineage>
        <taxon>Eukaryota</taxon>
        <taxon>Fungi</taxon>
        <taxon>Fungi incertae sedis</taxon>
        <taxon>Microsporidia</taxon>
        <taxon>Mitosporidium</taxon>
    </lineage>
</organism>
<sequence>ASAIFLNDSPSLVKTKINKYAFSGGQVDIDTHRQLGGNTDVDVAYQYLRFLHTDDVELEKLGKVLIVHAITLKARCIEVVSEFVLNFQNARAKINDDVLKQFMRLPAQIREDQLIAEINSLKAQLEH</sequence>
<dbReference type="GO" id="GO:0006436">
    <property type="term" value="P:tryptophanyl-tRNA aminoacylation"/>
    <property type="evidence" value="ECO:0007669"/>
    <property type="project" value="TreeGrafter"/>
</dbReference>
<evidence type="ECO:0000313" key="1">
    <source>
        <dbReference type="EMBL" id="KGG51837.1"/>
    </source>
</evidence>
<feature type="non-terminal residue" evidence="1">
    <location>
        <position position="1"/>
    </location>
</feature>
<dbReference type="OrthoDB" id="10261385at2759"/>